<evidence type="ECO:0000313" key="2">
    <source>
        <dbReference type="Proteomes" id="UP001596160"/>
    </source>
</evidence>
<evidence type="ECO:0000313" key="1">
    <source>
        <dbReference type="EMBL" id="MFC5154993.1"/>
    </source>
</evidence>
<dbReference type="RefSeq" id="WP_344474668.1">
    <property type="nucleotide sequence ID" value="NZ_BAAASB010000004.1"/>
</dbReference>
<proteinExistence type="predicted"/>
<comment type="caution">
    <text evidence="1">The sequence shown here is derived from an EMBL/GenBank/DDBJ whole genome shotgun (WGS) entry which is preliminary data.</text>
</comment>
<dbReference type="Proteomes" id="UP001596160">
    <property type="component" value="Unassembled WGS sequence"/>
</dbReference>
<protein>
    <submittedName>
        <fullName evidence="1">Uncharacterized protein</fullName>
    </submittedName>
</protein>
<sequence>MLPALSPTAPVILTPTGDPTPVEKAVVDGIAADFGPEMFLYTVFYRPDGSCRIWYAWTAGGHHLGDRIDQTALAAGLDCADNFYIARRHLTEHQRGRVRVEAHPLRLIMADVRSGVRAPEPERDKVRRLIGIAAEDSGQPELADRPVPRWMGVGPALRNR</sequence>
<gene>
    <name evidence="1" type="ORF">ACFPRH_24980</name>
</gene>
<accession>A0ABW0AQH9</accession>
<keyword evidence="2" id="KW-1185">Reference proteome</keyword>
<name>A0ABW0AQH9_9ACTN</name>
<reference evidence="2" key="1">
    <citation type="journal article" date="2019" name="Int. J. Syst. Evol. Microbiol.">
        <title>The Global Catalogue of Microorganisms (GCM) 10K type strain sequencing project: providing services to taxonomists for standard genome sequencing and annotation.</title>
        <authorList>
            <consortium name="The Broad Institute Genomics Platform"/>
            <consortium name="The Broad Institute Genome Sequencing Center for Infectious Disease"/>
            <person name="Wu L."/>
            <person name="Ma J."/>
        </authorList>
    </citation>
    <scope>NUCLEOTIDE SEQUENCE [LARGE SCALE GENOMIC DNA]</scope>
    <source>
        <strain evidence="2">PCU 266</strain>
    </source>
</reference>
<organism evidence="1 2">
    <name type="scientific">Streptomyces amakusaensis</name>
    <dbReference type="NCBI Taxonomy" id="67271"/>
    <lineage>
        <taxon>Bacteria</taxon>
        <taxon>Bacillati</taxon>
        <taxon>Actinomycetota</taxon>
        <taxon>Actinomycetes</taxon>
        <taxon>Kitasatosporales</taxon>
        <taxon>Streptomycetaceae</taxon>
        <taxon>Streptomyces</taxon>
    </lineage>
</organism>
<dbReference type="EMBL" id="JBHSKP010000019">
    <property type="protein sequence ID" value="MFC5154993.1"/>
    <property type="molecule type" value="Genomic_DNA"/>
</dbReference>